<sequence>MERMLDHHEGENNGGIQGAQNAGVQSSRNQNGLVVVLGIANHSGTGNVVAARAEGTRIRNQA</sequence>
<feature type="non-terminal residue" evidence="2">
    <location>
        <position position="62"/>
    </location>
</feature>
<reference evidence="2" key="1">
    <citation type="journal article" date="2019" name="Sci. Rep.">
        <title>Draft genome of Tanacetum cinerariifolium, the natural source of mosquito coil.</title>
        <authorList>
            <person name="Yamashiro T."/>
            <person name="Shiraishi A."/>
            <person name="Satake H."/>
            <person name="Nakayama K."/>
        </authorList>
    </citation>
    <scope>NUCLEOTIDE SEQUENCE</scope>
</reference>
<name>A0A699RYF3_TANCI</name>
<gene>
    <name evidence="2" type="ORF">Tci_861041</name>
</gene>
<evidence type="ECO:0000313" key="2">
    <source>
        <dbReference type="EMBL" id="GFC89071.1"/>
    </source>
</evidence>
<dbReference type="EMBL" id="BKCJ011118891">
    <property type="protein sequence ID" value="GFC89071.1"/>
    <property type="molecule type" value="Genomic_DNA"/>
</dbReference>
<comment type="caution">
    <text evidence="2">The sequence shown here is derived from an EMBL/GenBank/DDBJ whole genome shotgun (WGS) entry which is preliminary data.</text>
</comment>
<evidence type="ECO:0000256" key="1">
    <source>
        <dbReference type="SAM" id="MobiDB-lite"/>
    </source>
</evidence>
<organism evidence="2">
    <name type="scientific">Tanacetum cinerariifolium</name>
    <name type="common">Dalmatian daisy</name>
    <name type="synonym">Chrysanthemum cinerariifolium</name>
    <dbReference type="NCBI Taxonomy" id="118510"/>
    <lineage>
        <taxon>Eukaryota</taxon>
        <taxon>Viridiplantae</taxon>
        <taxon>Streptophyta</taxon>
        <taxon>Embryophyta</taxon>
        <taxon>Tracheophyta</taxon>
        <taxon>Spermatophyta</taxon>
        <taxon>Magnoliopsida</taxon>
        <taxon>eudicotyledons</taxon>
        <taxon>Gunneridae</taxon>
        <taxon>Pentapetalae</taxon>
        <taxon>asterids</taxon>
        <taxon>campanulids</taxon>
        <taxon>Asterales</taxon>
        <taxon>Asteraceae</taxon>
        <taxon>Asteroideae</taxon>
        <taxon>Anthemideae</taxon>
        <taxon>Anthemidinae</taxon>
        <taxon>Tanacetum</taxon>
    </lineage>
</organism>
<proteinExistence type="predicted"/>
<accession>A0A699RYF3</accession>
<feature type="compositionally biased region" description="Basic and acidic residues" evidence="1">
    <location>
        <begin position="1"/>
        <end position="11"/>
    </location>
</feature>
<feature type="region of interest" description="Disordered" evidence="1">
    <location>
        <begin position="1"/>
        <end position="25"/>
    </location>
</feature>
<protein>
    <submittedName>
        <fullName evidence="2">Uncharacterized protein</fullName>
    </submittedName>
</protein>
<dbReference type="AlphaFoldDB" id="A0A699RYF3"/>